<dbReference type="PANTHER" id="PTHR46412:SF9">
    <property type="entry name" value="TRANSCRIPTION FACTOR BIM3"/>
    <property type="match status" value="1"/>
</dbReference>
<dbReference type="EMBL" id="VEPZ02001628">
    <property type="protein sequence ID" value="KAE8665139.1"/>
    <property type="molecule type" value="Genomic_DNA"/>
</dbReference>
<evidence type="ECO:0000256" key="1">
    <source>
        <dbReference type="SAM" id="MobiDB-lite"/>
    </source>
</evidence>
<sequence length="205" mass="22202">MKNGSSCEKDGFIPSMVANMQNYSIESDLGDVSAFEALDHPPACTNSMVNTQTQSNTIATHGRGSIAFHESVSDSENMVHQPQFQSWQSRDCLTESVVPNNSALEQEDLTLRDESVGFSNAYPQGILTSLTQALQSSGVDMSQASISVKIDGGKRLTTGVTSVPLPSDSKKEIQYVSNQAMPQTGVRSCTEESDQAYKRHRTGKC</sequence>
<organism evidence="2 3">
    <name type="scientific">Hibiscus syriacus</name>
    <name type="common">Rose of Sharon</name>
    <dbReference type="NCBI Taxonomy" id="106335"/>
    <lineage>
        <taxon>Eukaryota</taxon>
        <taxon>Viridiplantae</taxon>
        <taxon>Streptophyta</taxon>
        <taxon>Embryophyta</taxon>
        <taxon>Tracheophyta</taxon>
        <taxon>Spermatophyta</taxon>
        <taxon>Magnoliopsida</taxon>
        <taxon>eudicotyledons</taxon>
        <taxon>Gunneridae</taxon>
        <taxon>Pentapetalae</taxon>
        <taxon>rosids</taxon>
        <taxon>malvids</taxon>
        <taxon>Malvales</taxon>
        <taxon>Malvaceae</taxon>
        <taxon>Malvoideae</taxon>
        <taxon>Hibiscus</taxon>
    </lineage>
</organism>
<proteinExistence type="predicted"/>
<feature type="region of interest" description="Disordered" evidence="1">
    <location>
        <begin position="182"/>
        <end position="205"/>
    </location>
</feature>
<dbReference type="GO" id="GO:0003700">
    <property type="term" value="F:DNA-binding transcription factor activity"/>
    <property type="evidence" value="ECO:0007669"/>
    <property type="project" value="InterPro"/>
</dbReference>
<evidence type="ECO:0000313" key="2">
    <source>
        <dbReference type="EMBL" id="KAE8665139.1"/>
    </source>
</evidence>
<accession>A0A6A2Y0Y6</accession>
<dbReference type="Proteomes" id="UP000436088">
    <property type="component" value="Unassembled WGS sequence"/>
</dbReference>
<dbReference type="GO" id="GO:0046983">
    <property type="term" value="F:protein dimerization activity"/>
    <property type="evidence" value="ECO:0007669"/>
    <property type="project" value="InterPro"/>
</dbReference>
<dbReference type="GO" id="GO:0006351">
    <property type="term" value="P:DNA-templated transcription"/>
    <property type="evidence" value="ECO:0007669"/>
    <property type="project" value="InterPro"/>
</dbReference>
<evidence type="ECO:0000313" key="3">
    <source>
        <dbReference type="Proteomes" id="UP000436088"/>
    </source>
</evidence>
<dbReference type="AlphaFoldDB" id="A0A6A2Y0Y6"/>
<gene>
    <name evidence="2" type="ORF">F3Y22_tig00112673pilonHSYRG00101</name>
</gene>
<protein>
    <submittedName>
        <fullName evidence="2">BES1-interacting Myc-like protein 2, putative isoform 2</fullName>
    </submittedName>
</protein>
<dbReference type="PANTHER" id="PTHR46412">
    <property type="entry name" value="BES1-INTERACTING MYC-LIKE PROTEIN"/>
    <property type="match status" value="1"/>
</dbReference>
<name>A0A6A2Y0Y6_HIBSY</name>
<reference evidence="2" key="1">
    <citation type="submission" date="2019-09" db="EMBL/GenBank/DDBJ databases">
        <title>Draft genome information of white flower Hibiscus syriacus.</title>
        <authorList>
            <person name="Kim Y.-M."/>
        </authorList>
    </citation>
    <scope>NUCLEOTIDE SEQUENCE [LARGE SCALE GENOMIC DNA]</scope>
    <source>
        <strain evidence="2">YM2019G1</strain>
    </source>
</reference>
<comment type="caution">
    <text evidence="2">The sequence shown here is derived from an EMBL/GenBank/DDBJ whole genome shotgun (WGS) entry which is preliminary data.</text>
</comment>
<dbReference type="InterPro" id="IPR044295">
    <property type="entry name" value="BIM1/2/3"/>
</dbReference>
<keyword evidence="3" id="KW-1185">Reference proteome</keyword>